<keyword evidence="4" id="KW-0223">Dioxygenase</keyword>
<dbReference type="PANTHER" id="PTHR38599:SF1">
    <property type="entry name" value="CUPIN DOMAIN PROTEIN (AFU_ORTHOLOGUE AFUA_3G13620)"/>
    <property type="match status" value="1"/>
</dbReference>
<keyword evidence="4" id="KW-0560">Oxidoreductase</keyword>
<evidence type="ECO:0000313" key="4">
    <source>
        <dbReference type="EMBL" id="TWI89449.1"/>
    </source>
</evidence>
<dbReference type="PANTHER" id="PTHR38599">
    <property type="entry name" value="CUPIN DOMAIN PROTEIN (AFU_ORTHOLOGUE AFUA_3G13620)"/>
    <property type="match status" value="1"/>
</dbReference>
<dbReference type="InterPro" id="IPR013096">
    <property type="entry name" value="Cupin_2"/>
</dbReference>
<feature type="chain" id="PRO_5021955198" evidence="2">
    <location>
        <begin position="29"/>
        <end position="187"/>
    </location>
</feature>
<feature type="domain" description="Cupin type-2" evidence="3">
    <location>
        <begin position="95"/>
        <end position="164"/>
    </location>
</feature>
<organism evidence="4 5">
    <name type="scientific">Roseibium hamelinense</name>
    <dbReference type="NCBI Taxonomy" id="150831"/>
    <lineage>
        <taxon>Bacteria</taxon>
        <taxon>Pseudomonadati</taxon>
        <taxon>Pseudomonadota</taxon>
        <taxon>Alphaproteobacteria</taxon>
        <taxon>Hyphomicrobiales</taxon>
        <taxon>Stappiaceae</taxon>
        <taxon>Roseibium</taxon>
    </lineage>
</organism>
<keyword evidence="2" id="KW-0732">Signal</keyword>
<dbReference type="Gene3D" id="2.60.120.10">
    <property type="entry name" value="Jelly Rolls"/>
    <property type="match status" value="1"/>
</dbReference>
<dbReference type="RefSeq" id="WP_208995022.1">
    <property type="nucleotide sequence ID" value="NZ_SMLY01000075.1"/>
</dbReference>
<dbReference type="CDD" id="cd02236">
    <property type="entry name" value="cupin_CV2614-like"/>
    <property type="match status" value="1"/>
</dbReference>
<dbReference type="GO" id="GO:0051213">
    <property type="term" value="F:dioxygenase activity"/>
    <property type="evidence" value="ECO:0007669"/>
    <property type="project" value="UniProtKB-KW"/>
</dbReference>
<dbReference type="InterPro" id="IPR011051">
    <property type="entry name" value="RmlC_Cupin_sf"/>
</dbReference>
<comment type="caution">
    <text evidence="4">The sequence shown here is derived from an EMBL/GenBank/DDBJ whole genome shotgun (WGS) entry which is preliminary data.</text>
</comment>
<gene>
    <name evidence="4" type="ORF">JM93_01652</name>
</gene>
<dbReference type="EMBL" id="VLLF01000003">
    <property type="protein sequence ID" value="TWI89449.1"/>
    <property type="molecule type" value="Genomic_DNA"/>
</dbReference>
<evidence type="ECO:0000313" key="5">
    <source>
        <dbReference type="Proteomes" id="UP000320593"/>
    </source>
</evidence>
<dbReference type="Proteomes" id="UP000320593">
    <property type="component" value="Unassembled WGS sequence"/>
</dbReference>
<evidence type="ECO:0000256" key="2">
    <source>
        <dbReference type="SAM" id="SignalP"/>
    </source>
</evidence>
<feature type="region of interest" description="Disordered" evidence="1">
    <location>
        <begin position="29"/>
        <end position="63"/>
    </location>
</feature>
<dbReference type="InterPro" id="IPR014710">
    <property type="entry name" value="RmlC-like_jellyroll"/>
</dbReference>
<name>A0A562T785_9HYPH</name>
<feature type="compositionally biased region" description="Low complexity" evidence="1">
    <location>
        <begin position="35"/>
        <end position="50"/>
    </location>
</feature>
<dbReference type="Pfam" id="PF07883">
    <property type="entry name" value="Cupin_2"/>
    <property type="match status" value="1"/>
</dbReference>
<sequence>MATSIKRMSGVAALCLALISLGAGPVISADKSLTPDSKPGPAAPDAKPGSQSAKAAEDAKQTPYQTVRDVFEGSETVTGEVLAFPAGNPSVKAIEVTLAPGEETAWHQHGAPMFAYILQGELTVTYEEFGKKVYRAGDGLLEAMHVTHRGKNTGAEPVKVLTVFMLGEGDQATVLEKDPGDSREKVE</sequence>
<proteinExistence type="predicted"/>
<reference evidence="4 5" key="1">
    <citation type="submission" date="2019-07" db="EMBL/GenBank/DDBJ databases">
        <title>Genomic Encyclopedia of Archaeal and Bacterial Type Strains, Phase II (KMG-II): from individual species to whole genera.</title>
        <authorList>
            <person name="Goeker M."/>
        </authorList>
    </citation>
    <scope>NUCLEOTIDE SEQUENCE [LARGE SCALE GENOMIC DNA]</scope>
    <source>
        <strain evidence="4 5">ATCC BAA-252</strain>
    </source>
</reference>
<dbReference type="AlphaFoldDB" id="A0A562T785"/>
<feature type="signal peptide" evidence="2">
    <location>
        <begin position="1"/>
        <end position="28"/>
    </location>
</feature>
<evidence type="ECO:0000256" key="1">
    <source>
        <dbReference type="SAM" id="MobiDB-lite"/>
    </source>
</evidence>
<dbReference type="SUPFAM" id="SSF51182">
    <property type="entry name" value="RmlC-like cupins"/>
    <property type="match status" value="1"/>
</dbReference>
<accession>A0A562T785</accession>
<protein>
    <submittedName>
        <fullName evidence="4">Quercetin dioxygenase-like cupin family protein</fullName>
    </submittedName>
</protein>
<evidence type="ECO:0000259" key="3">
    <source>
        <dbReference type="Pfam" id="PF07883"/>
    </source>
</evidence>
<keyword evidence="5" id="KW-1185">Reference proteome</keyword>